<protein>
    <submittedName>
        <fullName evidence="5">NAD(P)H-dependent FMN reductase</fullName>
    </submittedName>
</protein>
<proteinExistence type="predicted"/>
<dbReference type="Pfam" id="PF03358">
    <property type="entry name" value="FMN_red"/>
    <property type="match status" value="1"/>
</dbReference>
<dbReference type="PANTHER" id="PTHR43408:SF2">
    <property type="entry name" value="FMN REDUCTASE (NADPH)"/>
    <property type="match status" value="1"/>
</dbReference>
<sequence>MNLLIISGSPFPGSSTAFLAEEIKAQIEQPENHVEIIDLCQWDIPLLGHPETEDLEKLKHIAGEADGIIIGTPNFHTSFSGILKNALDHLSFDQFEEKPVALYCTSGGMRNTDPLAQLRIVMRGLHALAIPTQLCASSSDYKKDASGKYGELSIEMKQRIGKMLDSLISIAGMAESKHQI</sequence>
<dbReference type="GO" id="GO:0016491">
    <property type="term" value="F:oxidoreductase activity"/>
    <property type="evidence" value="ECO:0007669"/>
    <property type="project" value="UniProtKB-KW"/>
</dbReference>
<evidence type="ECO:0000256" key="2">
    <source>
        <dbReference type="ARBA" id="ARBA00022643"/>
    </source>
</evidence>
<gene>
    <name evidence="5" type="ORF">SAMN05216216_10378</name>
</gene>
<dbReference type="Gene3D" id="3.40.50.360">
    <property type="match status" value="1"/>
</dbReference>
<dbReference type="OrthoDB" id="9790975at2"/>
<keyword evidence="6" id="KW-1185">Reference proteome</keyword>
<evidence type="ECO:0000313" key="6">
    <source>
        <dbReference type="Proteomes" id="UP000199008"/>
    </source>
</evidence>
<dbReference type="RefSeq" id="WP_092984480.1">
    <property type="nucleotide sequence ID" value="NZ_FNFY01000003.1"/>
</dbReference>
<name>A0A1G9BSW9_9BACL</name>
<dbReference type="STRING" id="576118.SAMN05216216_10378"/>
<keyword evidence="3" id="KW-0560">Oxidoreductase</keyword>
<dbReference type="InterPro" id="IPR051814">
    <property type="entry name" value="NAD(P)H-dep_FMN_reductase"/>
</dbReference>
<dbReference type="InterPro" id="IPR029039">
    <property type="entry name" value="Flavoprotein-like_sf"/>
</dbReference>
<evidence type="ECO:0000256" key="3">
    <source>
        <dbReference type="ARBA" id="ARBA00023002"/>
    </source>
</evidence>
<dbReference type="InterPro" id="IPR005025">
    <property type="entry name" value="FMN_Rdtase-like_dom"/>
</dbReference>
<feature type="domain" description="NADPH-dependent FMN reductase-like" evidence="4">
    <location>
        <begin position="1"/>
        <end position="136"/>
    </location>
</feature>
<accession>A0A1G9BSW9</accession>
<dbReference type="EMBL" id="FNFY01000003">
    <property type="protein sequence ID" value="SDK42055.1"/>
    <property type="molecule type" value="Genomic_DNA"/>
</dbReference>
<organism evidence="5 6">
    <name type="scientific">Lacicoccus qingdaonensis</name>
    <dbReference type="NCBI Taxonomy" id="576118"/>
    <lineage>
        <taxon>Bacteria</taxon>
        <taxon>Bacillati</taxon>
        <taxon>Bacillota</taxon>
        <taxon>Bacilli</taxon>
        <taxon>Bacillales</taxon>
        <taxon>Salinicoccaceae</taxon>
        <taxon>Lacicoccus</taxon>
    </lineage>
</organism>
<keyword evidence="1" id="KW-0285">Flavoprotein</keyword>
<evidence type="ECO:0000259" key="4">
    <source>
        <dbReference type="Pfam" id="PF03358"/>
    </source>
</evidence>
<evidence type="ECO:0000313" key="5">
    <source>
        <dbReference type="EMBL" id="SDK42055.1"/>
    </source>
</evidence>
<dbReference type="SUPFAM" id="SSF52218">
    <property type="entry name" value="Flavoproteins"/>
    <property type="match status" value="1"/>
</dbReference>
<reference evidence="6" key="1">
    <citation type="submission" date="2016-10" db="EMBL/GenBank/DDBJ databases">
        <authorList>
            <person name="Varghese N."/>
            <person name="Submissions S."/>
        </authorList>
    </citation>
    <scope>NUCLEOTIDE SEQUENCE [LARGE SCALE GENOMIC DNA]</scope>
    <source>
        <strain evidence="6">CGMCC 1.8895</strain>
    </source>
</reference>
<evidence type="ECO:0000256" key="1">
    <source>
        <dbReference type="ARBA" id="ARBA00022630"/>
    </source>
</evidence>
<dbReference type="Proteomes" id="UP000199008">
    <property type="component" value="Unassembled WGS sequence"/>
</dbReference>
<dbReference type="AlphaFoldDB" id="A0A1G9BSW9"/>
<dbReference type="PANTHER" id="PTHR43408">
    <property type="entry name" value="FMN REDUCTASE (NADPH)"/>
    <property type="match status" value="1"/>
</dbReference>
<keyword evidence="2" id="KW-0288">FMN</keyword>